<evidence type="ECO:0000256" key="1">
    <source>
        <dbReference type="SAM" id="MobiDB-lite"/>
    </source>
</evidence>
<feature type="compositionally biased region" description="Low complexity" evidence="1">
    <location>
        <begin position="101"/>
        <end position="111"/>
    </location>
</feature>
<accession>A0A146M3X5</accession>
<dbReference type="AlphaFoldDB" id="A0A146M3X5"/>
<feature type="compositionally biased region" description="Polar residues" evidence="1">
    <location>
        <begin position="120"/>
        <end position="130"/>
    </location>
</feature>
<organism evidence="2">
    <name type="scientific">Lygus hesperus</name>
    <name type="common">Western plant bug</name>
    <dbReference type="NCBI Taxonomy" id="30085"/>
    <lineage>
        <taxon>Eukaryota</taxon>
        <taxon>Metazoa</taxon>
        <taxon>Ecdysozoa</taxon>
        <taxon>Arthropoda</taxon>
        <taxon>Hexapoda</taxon>
        <taxon>Insecta</taxon>
        <taxon>Pterygota</taxon>
        <taxon>Neoptera</taxon>
        <taxon>Paraneoptera</taxon>
        <taxon>Hemiptera</taxon>
        <taxon>Heteroptera</taxon>
        <taxon>Panheteroptera</taxon>
        <taxon>Cimicomorpha</taxon>
        <taxon>Miridae</taxon>
        <taxon>Mirini</taxon>
        <taxon>Lygus</taxon>
    </lineage>
</organism>
<dbReference type="EMBL" id="GDHC01004490">
    <property type="protein sequence ID" value="JAQ14139.1"/>
    <property type="molecule type" value="Transcribed_RNA"/>
</dbReference>
<protein>
    <submittedName>
        <fullName evidence="2">Uncharacterized protein</fullName>
    </submittedName>
</protein>
<reference evidence="2" key="1">
    <citation type="journal article" date="2016" name="Gigascience">
        <title>De novo construction of an expanded transcriptome assembly for the western tarnished plant bug, Lygus hesperus.</title>
        <authorList>
            <person name="Tassone E.E."/>
            <person name="Geib S.M."/>
            <person name="Hall B."/>
            <person name="Fabrick J.A."/>
            <person name="Brent C.S."/>
            <person name="Hull J.J."/>
        </authorList>
    </citation>
    <scope>NUCLEOTIDE SEQUENCE</scope>
</reference>
<evidence type="ECO:0000313" key="2">
    <source>
        <dbReference type="EMBL" id="JAQ14139.1"/>
    </source>
</evidence>
<proteinExistence type="predicted"/>
<name>A0A146M3X5_LYGHE</name>
<gene>
    <name evidence="2" type="ORF">g.2821</name>
</gene>
<sequence length="130" mass="14300">MSEAYQRPLRSMTTELTKFIAHSTTFSQHKQCSLVSLEELYAVMCNSDSHSPLGNAIEADPLPSSLLHCSDEENDQDTLLNMTHKRATSCAFDTTTPMSQSHTSLLLSSSSSHDHRVTMSHPSHASSMTS</sequence>
<feature type="region of interest" description="Disordered" evidence="1">
    <location>
        <begin position="101"/>
        <end position="130"/>
    </location>
</feature>